<dbReference type="RefSeq" id="WP_063720618.1">
    <property type="nucleotide sequence ID" value="NZ_CAJVUI010000002.1"/>
</dbReference>
<dbReference type="OrthoDB" id="86288at2157"/>
<keyword evidence="3" id="KW-1185">Reference proteome</keyword>
<protein>
    <recommendedName>
        <fullName evidence="4">Stage II sporulation protein M</fullName>
    </recommendedName>
</protein>
<organism evidence="2 3">
    <name type="scientific">Methanobrevibacter oralis</name>
    <dbReference type="NCBI Taxonomy" id="66851"/>
    <lineage>
        <taxon>Archaea</taxon>
        <taxon>Methanobacteriati</taxon>
        <taxon>Methanobacteriota</taxon>
        <taxon>Methanomada group</taxon>
        <taxon>Methanobacteria</taxon>
        <taxon>Methanobacteriales</taxon>
        <taxon>Methanobacteriaceae</taxon>
        <taxon>Methanobrevibacter</taxon>
    </lineage>
</organism>
<dbReference type="STRING" id="66851.MBORA_19580"/>
<feature type="transmembrane region" description="Helical" evidence="1">
    <location>
        <begin position="74"/>
        <end position="103"/>
    </location>
</feature>
<dbReference type="Proteomes" id="UP000077428">
    <property type="component" value="Unassembled WGS sequence"/>
</dbReference>
<sequence length="208" mass="23813">MFNLKNEIILAFKRNKIAIISATLILLISLILGYFLEHYLQFYLNPVVEDLNNKVETGVLKLTFQNIFSNNIQIVFMMFAYGIIFCSSALVLAFNGFFTGYYVANSNDFFITALLIIPHGIFEFSSCILACAAGFVLFNFIYKFVKDLFKTKNQKLLTRFNISFNQNFDKLKEAVIILAISCILMVIAGIFEVYITIPFAEFVLSMLR</sequence>
<dbReference type="PANTHER" id="PTHR35337:SF1">
    <property type="entry name" value="SLR1478 PROTEIN"/>
    <property type="match status" value="1"/>
</dbReference>
<comment type="caution">
    <text evidence="2">The sequence shown here is derived from an EMBL/GenBank/DDBJ whole genome shotgun (WGS) entry which is preliminary data.</text>
</comment>
<proteinExistence type="predicted"/>
<reference evidence="3" key="1">
    <citation type="journal article" date="2016" name="Genome Announc.">
        <title>Draft Genome Sequences of Methanobrevibacter curvatus DSM11111, Methanobrevibacter cuticularis DSM11139, Methanobrevibacter filiformis DSM11501, and Methanobrevibacter oralis DSM7256.</title>
        <authorList>
            <person name="Poehlein A."/>
            <person name="Seedorf H."/>
        </authorList>
    </citation>
    <scope>NUCLEOTIDE SEQUENCE [LARGE SCALE GENOMIC DNA]</scope>
    <source>
        <strain evidence="3">DSM 7256 / JCM 30027 / ZR</strain>
    </source>
</reference>
<name>A0A165YUW8_METOA</name>
<dbReference type="EMBL" id="LWMU01000136">
    <property type="protein sequence ID" value="KZX09896.1"/>
    <property type="molecule type" value="Genomic_DNA"/>
</dbReference>
<dbReference type="PANTHER" id="PTHR35337">
    <property type="entry name" value="SLR1478 PROTEIN"/>
    <property type="match status" value="1"/>
</dbReference>
<dbReference type="AlphaFoldDB" id="A0A165YUW8"/>
<evidence type="ECO:0000313" key="2">
    <source>
        <dbReference type="EMBL" id="KZX09896.1"/>
    </source>
</evidence>
<keyword evidence="1" id="KW-0812">Transmembrane</keyword>
<dbReference type="Pfam" id="PF01944">
    <property type="entry name" value="SpoIIM"/>
    <property type="match status" value="1"/>
</dbReference>
<evidence type="ECO:0008006" key="4">
    <source>
        <dbReference type="Google" id="ProtNLM"/>
    </source>
</evidence>
<feature type="transmembrane region" description="Helical" evidence="1">
    <location>
        <begin position="109"/>
        <end position="142"/>
    </location>
</feature>
<accession>A0A165YUW8</accession>
<feature type="transmembrane region" description="Helical" evidence="1">
    <location>
        <begin position="174"/>
        <end position="197"/>
    </location>
</feature>
<evidence type="ECO:0000256" key="1">
    <source>
        <dbReference type="SAM" id="Phobius"/>
    </source>
</evidence>
<keyword evidence="1" id="KW-0472">Membrane</keyword>
<dbReference type="PATRIC" id="fig|66851.6.peg.2152"/>
<evidence type="ECO:0000313" key="3">
    <source>
        <dbReference type="Proteomes" id="UP000077428"/>
    </source>
</evidence>
<feature type="transmembrane region" description="Helical" evidence="1">
    <location>
        <begin position="17"/>
        <end position="36"/>
    </location>
</feature>
<gene>
    <name evidence="2" type="ORF">MBORA_19580</name>
</gene>
<dbReference type="InterPro" id="IPR002798">
    <property type="entry name" value="SpoIIM-like"/>
</dbReference>
<keyword evidence="1" id="KW-1133">Transmembrane helix</keyword>